<protein>
    <recommendedName>
        <fullName evidence="1">Vacuolar ATPase assembly protein VMA22</fullName>
    </recommendedName>
</protein>
<organism evidence="3 4">
    <name type="scientific">Gonapodya prolifera (strain JEL478)</name>
    <name type="common">Monoblepharis prolifera</name>
    <dbReference type="NCBI Taxonomy" id="1344416"/>
    <lineage>
        <taxon>Eukaryota</taxon>
        <taxon>Fungi</taxon>
        <taxon>Fungi incertae sedis</taxon>
        <taxon>Chytridiomycota</taxon>
        <taxon>Chytridiomycota incertae sedis</taxon>
        <taxon>Monoblepharidomycetes</taxon>
        <taxon>Monoblepharidales</taxon>
        <taxon>Gonapodyaceae</taxon>
        <taxon>Gonapodya</taxon>
    </lineage>
</organism>
<feature type="compositionally biased region" description="Low complexity" evidence="2">
    <location>
        <begin position="90"/>
        <end position="104"/>
    </location>
</feature>
<evidence type="ECO:0000313" key="4">
    <source>
        <dbReference type="Proteomes" id="UP000070544"/>
    </source>
</evidence>
<dbReference type="OMA" id="CAHESRE"/>
<evidence type="ECO:0000256" key="2">
    <source>
        <dbReference type="SAM" id="MobiDB-lite"/>
    </source>
</evidence>
<dbReference type="PANTHER" id="PTHR31996">
    <property type="entry name" value="COILED-COIL DOMAIN-CONTAINING PROTEIN 115"/>
    <property type="match status" value="1"/>
</dbReference>
<dbReference type="GO" id="GO:1990871">
    <property type="term" value="C:Vma12-Vma22 assembly complex"/>
    <property type="evidence" value="ECO:0007669"/>
    <property type="project" value="TreeGrafter"/>
</dbReference>
<proteinExistence type="predicted"/>
<dbReference type="InterPro" id="IPR040357">
    <property type="entry name" value="Vma22/CCDC115"/>
</dbReference>
<name>A0A139ATX6_GONPJ</name>
<feature type="region of interest" description="Disordered" evidence="2">
    <location>
        <begin position="89"/>
        <end position="171"/>
    </location>
</feature>
<feature type="compositionally biased region" description="Basic and acidic residues" evidence="2">
    <location>
        <begin position="274"/>
        <end position="292"/>
    </location>
</feature>
<feature type="region of interest" description="Disordered" evidence="2">
    <location>
        <begin position="225"/>
        <end position="292"/>
    </location>
</feature>
<dbReference type="Proteomes" id="UP000070544">
    <property type="component" value="Unassembled WGS sequence"/>
</dbReference>
<dbReference type="AlphaFoldDB" id="A0A139ATX6"/>
<dbReference type="Pfam" id="PF21730">
    <property type="entry name" value="Vma22_CCDC115"/>
    <property type="match status" value="2"/>
</dbReference>
<gene>
    <name evidence="3" type="ORF">M427DRAFT_52414</name>
</gene>
<keyword evidence="4" id="KW-1185">Reference proteome</keyword>
<sequence length="292" mass="31068">MTHPTADDLLLQILDLLDTYMASREPLKASVAKGFFNIAEARKTMGSQINQHNYDLRMKASATVAIDANPPSPLATTTVSKHSLSLVRVSPPTSMSSLPTSTDSIPDPLTPAPAPAAEPETTLRRRKNPAAADADNDGDGDDLGSPPAQETKPYEHETPQTTPTKAKHTRPACDPLKWFGVLVPGALREAQGDFTRALSYVVALADVQLEMARLEGELHKFVERGVEKGAPEKGGEDEGEGDKKEVDAGTAGDENGTVQGDGTSTATETETETAVEKGTGELLETRADRAKQ</sequence>
<dbReference type="STRING" id="1344416.A0A139ATX6"/>
<dbReference type="EMBL" id="KQ965736">
    <property type="protein sequence ID" value="KXS20154.1"/>
    <property type="molecule type" value="Genomic_DNA"/>
</dbReference>
<evidence type="ECO:0000313" key="3">
    <source>
        <dbReference type="EMBL" id="KXS20154.1"/>
    </source>
</evidence>
<feature type="compositionally biased region" description="Basic and acidic residues" evidence="2">
    <location>
        <begin position="225"/>
        <end position="247"/>
    </location>
</feature>
<dbReference type="OrthoDB" id="2137243at2759"/>
<evidence type="ECO:0000256" key="1">
    <source>
        <dbReference type="ARBA" id="ARBA00093634"/>
    </source>
</evidence>
<reference evidence="3 4" key="1">
    <citation type="journal article" date="2015" name="Genome Biol. Evol.">
        <title>Phylogenomic analyses indicate that early fungi evolved digesting cell walls of algal ancestors of land plants.</title>
        <authorList>
            <person name="Chang Y."/>
            <person name="Wang S."/>
            <person name="Sekimoto S."/>
            <person name="Aerts A.L."/>
            <person name="Choi C."/>
            <person name="Clum A."/>
            <person name="LaButti K.M."/>
            <person name="Lindquist E.A."/>
            <person name="Yee Ngan C."/>
            <person name="Ohm R.A."/>
            <person name="Salamov A.A."/>
            <person name="Grigoriev I.V."/>
            <person name="Spatafora J.W."/>
            <person name="Berbee M.L."/>
        </authorList>
    </citation>
    <scope>NUCLEOTIDE SEQUENCE [LARGE SCALE GENOMIC DNA]</scope>
    <source>
        <strain evidence="3 4">JEL478</strain>
    </source>
</reference>
<dbReference type="PANTHER" id="PTHR31996:SF2">
    <property type="entry name" value="COILED-COIL DOMAIN-CONTAINING PROTEIN 115"/>
    <property type="match status" value="1"/>
</dbReference>
<dbReference type="GO" id="GO:0070072">
    <property type="term" value="P:vacuolar proton-transporting V-type ATPase complex assembly"/>
    <property type="evidence" value="ECO:0007669"/>
    <property type="project" value="InterPro"/>
</dbReference>
<dbReference type="GO" id="GO:0051082">
    <property type="term" value="F:unfolded protein binding"/>
    <property type="evidence" value="ECO:0007669"/>
    <property type="project" value="TreeGrafter"/>
</dbReference>
<accession>A0A139ATX6</accession>